<dbReference type="AlphaFoldDB" id="A0A6J0BXM6"/>
<keyword evidence="4" id="KW-1185">Reference proteome</keyword>
<dbReference type="InterPro" id="IPR016186">
    <property type="entry name" value="C-type_lectin-like/link_sf"/>
</dbReference>
<dbReference type="OrthoDB" id="7357196at2759"/>
<dbReference type="PROSITE" id="PS50041">
    <property type="entry name" value="C_TYPE_LECTIN_2"/>
    <property type="match status" value="1"/>
</dbReference>
<dbReference type="PANTHER" id="PTHR22803">
    <property type="entry name" value="MANNOSE, PHOSPHOLIPASE, LECTIN RECEPTOR RELATED"/>
    <property type="match status" value="1"/>
</dbReference>
<feature type="domain" description="C-type lectin" evidence="3">
    <location>
        <begin position="69"/>
        <end position="184"/>
    </location>
</feature>
<evidence type="ECO:0000256" key="2">
    <source>
        <dbReference type="SAM" id="SignalP"/>
    </source>
</evidence>
<evidence type="ECO:0000259" key="3">
    <source>
        <dbReference type="PROSITE" id="PS50041"/>
    </source>
</evidence>
<dbReference type="InterPro" id="IPR001304">
    <property type="entry name" value="C-type_lectin-like"/>
</dbReference>
<protein>
    <submittedName>
        <fullName evidence="5">Hemolymph lipopolysaccharide-binding protein-like</fullName>
    </submittedName>
</protein>
<dbReference type="GeneID" id="107223736"/>
<dbReference type="Pfam" id="PF00059">
    <property type="entry name" value="Lectin_C"/>
    <property type="match status" value="1"/>
</dbReference>
<evidence type="ECO:0000313" key="4">
    <source>
        <dbReference type="Proteomes" id="UP000829291"/>
    </source>
</evidence>
<dbReference type="InterPro" id="IPR016187">
    <property type="entry name" value="CTDL_fold"/>
</dbReference>
<dbReference type="Proteomes" id="UP000829291">
    <property type="component" value="Chromosome 7"/>
</dbReference>
<dbReference type="SMART" id="SM00034">
    <property type="entry name" value="CLECT"/>
    <property type="match status" value="1"/>
</dbReference>
<gene>
    <name evidence="5" type="primary">LOC107223736</name>
</gene>
<feature type="chain" id="PRO_5026856729" evidence="2">
    <location>
        <begin position="21"/>
        <end position="188"/>
    </location>
</feature>
<dbReference type="FunCoup" id="A0A6J0BXM6">
    <property type="interactions" value="18"/>
</dbReference>
<reference evidence="5" key="1">
    <citation type="submission" date="2025-08" db="UniProtKB">
        <authorList>
            <consortium name="RefSeq"/>
        </authorList>
    </citation>
    <scope>IDENTIFICATION</scope>
    <source>
        <tissue evidence="5">Thorax and Abdomen</tissue>
    </source>
</reference>
<dbReference type="InParanoid" id="A0A6J0BXM6"/>
<dbReference type="RefSeq" id="XP_015519007.1">
    <property type="nucleotide sequence ID" value="XM_015663521.2"/>
</dbReference>
<dbReference type="Gene3D" id="3.10.100.10">
    <property type="entry name" value="Mannose-Binding Protein A, subunit A"/>
    <property type="match status" value="1"/>
</dbReference>
<accession>A0A6J0BXM6</accession>
<dbReference type="CDD" id="cd00037">
    <property type="entry name" value="CLECT"/>
    <property type="match status" value="1"/>
</dbReference>
<name>A0A6J0BXM6_NEOLC</name>
<feature type="signal peptide" evidence="2">
    <location>
        <begin position="1"/>
        <end position="20"/>
    </location>
</feature>
<dbReference type="InterPro" id="IPR050111">
    <property type="entry name" value="C-type_lectin/snaclec_domain"/>
</dbReference>
<keyword evidence="1" id="KW-1015">Disulfide bond</keyword>
<organism evidence="5">
    <name type="scientific">Neodiprion lecontei</name>
    <name type="common">Redheaded pine sawfly</name>
    <dbReference type="NCBI Taxonomy" id="441921"/>
    <lineage>
        <taxon>Eukaryota</taxon>
        <taxon>Metazoa</taxon>
        <taxon>Ecdysozoa</taxon>
        <taxon>Arthropoda</taxon>
        <taxon>Hexapoda</taxon>
        <taxon>Insecta</taxon>
        <taxon>Pterygota</taxon>
        <taxon>Neoptera</taxon>
        <taxon>Endopterygota</taxon>
        <taxon>Hymenoptera</taxon>
        <taxon>Tenthredinoidea</taxon>
        <taxon>Diprionidae</taxon>
        <taxon>Diprioninae</taxon>
        <taxon>Neodiprion</taxon>
    </lineage>
</organism>
<dbReference type="KEGG" id="nlo:107223736"/>
<dbReference type="PROSITE" id="PS00615">
    <property type="entry name" value="C_TYPE_LECTIN_1"/>
    <property type="match status" value="1"/>
</dbReference>
<keyword evidence="2" id="KW-0732">Signal</keyword>
<proteinExistence type="predicted"/>
<evidence type="ECO:0000313" key="5">
    <source>
        <dbReference type="RefSeq" id="XP_015519007.1"/>
    </source>
</evidence>
<dbReference type="SUPFAM" id="SSF56436">
    <property type="entry name" value="C-type lectin-like"/>
    <property type="match status" value="1"/>
</dbReference>
<dbReference type="InterPro" id="IPR018378">
    <property type="entry name" value="C-type_lectin_CS"/>
</dbReference>
<sequence>MAVRKIAIQTLLFFVTYTLAGQPSLEPIIVVLARAATGATGNADPTCLLRNPPVVRRDDYTYFPGIGGYKLHSKAVSWNQARITCEEEGGHLAIINSLAERDAVVTVLKAMNPNPVHVSLGFHDLYEEGHYVTIHGQTLARAGFNEWADGEPNNQYGPENCGAWHVSGGLNDEKCSVLLPFVCELPIH</sequence>
<evidence type="ECO:0000256" key="1">
    <source>
        <dbReference type="ARBA" id="ARBA00023157"/>
    </source>
</evidence>